<dbReference type="PROSITE" id="PS51257">
    <property type="entry name" value="PROKAR_LIPOPROTEIN"/>
    <property type="match status" value="1"/>
</dbReference>
<dbReference type="PATRIC" id="fig|431306.5.peg.589"/>
<accession>A0A0U5FV91</accession>
<sequence>MSNVLRMSARFAVGLLVLVSGCASKQDLEKKDLQTATVEMNNGAPMAALKLLQRRIQEHPEDIPTLLALGRANAELGRYQPAILFYQDALAKDRNCLDAMKGLARIDLRLMPKRALTRLEDMAKRFPKDAQVWTDLGIARDYAGQHTQAQAAYYQAMKLDPLLIAAQSNLGLSYALVGRYDSALFMLSPLAESSDATPKIRANLAYTQFMMGNAAAARQTLQHDMSRDRAEKVLNSYQQLGLKHGTL</sequence>
<evidence type="ECO:0000313" key="2">
    <source>
        <dbReference type="EMBL" id="CEF54151.1"/>
    </source>
</evidence>
<dbReference type="PROSITE" id="PS50005">
    <property type="entry name" value="TPR"/>
    <property type="match status" value="1"/>
</dbReference>
<dbReference type="SMART" id="SM00028">
    <property type="entry name" value="TPR"/>
    <property type="match status" value="3"/>
</dbReference>
<reference evidence="3 5" key="3">
    <citation type="journal article" date="2020" name="Int. J. Syst. Evol. Microbiol.">
        <title>Novel acetic acid bacteria from cider fermentations: Acetobacter conturbans sp. nov. and Acetobacter fallax sp. nov.</title>
        <authorList>
            <person name="Sombolestani A.S."/>
            <person name="Cleenwerck I."/>
            <person name="Cnockaert M."/>
            <person name="Borremans W."/>
            <person name="Wieme A.D."/>
            <person name="De Vuyst L."/>
            <person name="Vandamme P."/>
        </authorList>
    </citation>
    <scope>NUCLEOTIDE SEQUENCE [LARGE SCALE GENOMIC DNA]</scope>
    <source>
        <strain evidence="3 5">LMG 23848</strain>
    </source>
</reference>
<dbReference type="EMBL" id="WOTE01000006">
    <property type="protein sequence ID" value="NHO40111.1"/>
    <property type="molecule type" value="Genomic_DNA"/>
</dbReference>
<name>A0A0U5FV91_9PROT</name>
<dbReference type="PANTHER" id="PTHR12558:SF13">
    <property type="entry name" value="CELL DIVISION CYCLE PROTEIN 27 HOMOLOG"/>
    <property type="match status" value="1"/>
</dbReference>
<dbReference type="AlphaFoldDB" id="A0A0U5FV91"/>
<dbReference type="OrthoDB" id="422579at2"/>
<proteinExistence type="predicted"/>
<dbReference type="Pfam" id="PF13181">
    <property type="entry name" value="TPR_8"/>
    <property type="match status" value="1"/>
</dbReference>
<dbReference type="PANTHER" id="PTHR12558">
    <property type="entry name" value="CELL DIVISION CYCLE 16,23,27"/>
    <property type="match status" value="1"/>
</dbReference>
<dbReference type="Proteomes" id="UP000068250">
    <property type="component" value="Chromosome I"/>
</dbReference>
<reference evidence="4" key="1">
    <citation type="submission" date="2014-09" db="EMBL/GenBank/DDBJ databases">
        <authorList>
            <person name="Illeghems K.G."/>
        </authorList>
    </citation>
    <scope>NUCLEOTIDE SEQUENCE [LARGE SCALE GENOMIC DNA]</scope>
    <source>
        <strain evidence="4">LMG 23848T</strain>
    </source>
</reference>
<dbReference type="SUPFAM" id="SSF48452">
    <property type="entry name" value="TPR-like"/>
    <property type="match status" value="1"/>
</dbReference>
<evidence type="ECO:0000313" key="4">
    <source>
        <dbReference type="Proteomes" id="UP000068250"/>
    </source>
</evidence>
<gene>
    <name evidence="2" type="ORF">AGA_612</name>
    <name evidence="3" type="ORF">GOB80_10565</name>
</gene>
<dbReference type="Proteomes" id="UP000657200">
    <property type="component" value="Unassembled WGS sequence"/>
</dbReference>
<dbReference type="STRING" id="431306.AGA_612"/>
<dbReference type="EMBL" id="LN609302">
    <property type="protein sequence ID" value="CEF54151.1"/>
    <property type="molecule type" value="Genomic_DNA"/>
</dbReference>
<keyword evidence="5" id="KW-1185">Reference proteome</keyword>
<dbReference type="Gene3D" id="1.25.40.10">
    <property type="entry name" value="Tetratricopeptide repeat domain"/>
    <property type="match status" value="2"/>
</dbReference>
<protein>
    <submittedName>
        <fullName evidence="3">Tetratricopeptide repeat protein</fullName>
    </submittedName>
</protein>
<evidence type="ECO:0000313" key="5">
    <source>
        <dbReference type="Proteomes" id="UP000657200"/>
    </source>
</evidence>
<evidence type="ECO:0000313" key="3">
    <source>
        <dbReference type="EMBL" id="NHO40111.1"/>
    </source>
</evidence>
<reference evidence="2" key="2">
    <citation type="submission" date="2014-09" db="EMBL/GenBank/DDBJ databases">
        <authorList>
            <person name="Magalhaes I.L.F."/>
            <person name="Oliveira U."/>
            <person name="Santos F.R."/>
            <person name="Vidigal T.H.D.A."/>
            <person name="Brescovit A.D."/>
            <person name="Santos A.J."/>
        </authorList>
    </citation>
    <scope>NUCLEOTIDE SEQUENCE</scope>
    <source>
        <strain evidence="2">LMG 23848T</strain>
    </source>
</reference>
<feature type="repeat" description="TPR" evidence="1">
    <location>
        <begin position="130"/>
        <end position="163"/>
    </location>
</feature>
<evidence type="ECO:0000256" key="1">
    <source>
        <dbReference type="PROSITE-ProRule" id="PRU00339"/>
    </source>
</evidence>
<dbReference type="InterPro" id="IPR011990">
    <property type="entry name" value="TPR-like_helical_dom_sf"/>
</dbReference>
<keyword evidence="1" id="KW-0802">TPR repeat</keyword>
<dbReference type="InterPro" id="IPR019734">
    <property type="entry name" value="TPR_rpt"/>
</dbReference>
<organism evidence="2 4">
    <name type="scientific">Acetobacter ghanensis</name>
    <dbReference type="NCBI Taxonomy" id="431306"/>
    <lineage>
        <taxon>Bacteria</taxon>
        <taxon>Pseudomonadati</taxon>
        <taxon>Pseudomonadota</taxon>
        <taxon>Alphaproteobacteria</taxon>
        <taxon>Acetobacterales</taxon>
        <taxon>Acetobacteraceae</taxon>
        <taxon>Acetobacter</taxon>
    </lineage>
</organism>
<dbReference type="RefSeq" id="WP_059022904.1">
    <property type="nucleotide sequence ID" value="NZ_JBNZCO010000010.1"/>
</dbReference>